<evidence type="ECO:0000313" key="2">
    <source>
        <dbReference type="Proteomes" id="UP000077037"/>
    </source>
</evidence>
<reference evidence="1 2" key="1">
    <citation type="submission" date="2016-03" db="EMBL/GenBank/DDBJ databases">
        <authorList>
            <consortium name="Pathogen Informatics"/>
        </authorList>
    </citation>
    <scope>NUCLEOTIDE SEQUENCE [LARGE SCALE GENOMIC DNA]</scope>
    <source>
        <strain evidence="1 2">NCTC13364</strain>
    </source>
</reference>
<protein>
    <recommendedName>
        <fullName evidence="3">RiboL-PSP-HEPN domain-containing protein</fullName>
    </recommendedName>
</protein>
<proteinExistence type="predicted"/>
<sequence>MVADPRSGLLDIVGQYLCTEAALLKERADVCMGLSLGKRPSYLVPALPAGATFEDIDAYFEHCRSEAELAGCLFAIAAAEARLRRDARQRCVPGRSGLDGRLALLHGNAAAFWRVPFDEQGIVDAWKAFLHTVEGASLAERSRWAGRVGQFKSVLNLRHWVAHGRYWMLPPHLATWSLTEIAKVVQDMFQALNDAADRARLPVVP</sequence>
<gene>
    <name evidence="1" type="ORF">SAMEA1982600_03060</name>
</gene>
<dbReference type="AlphaFoldDB" id="A0A157Q018"/>
<dbReference type="Proteomes" id="UP000077037">
    <property type="component" value="Unassembled WGS sequence"/>
</dbReference>
<organism evidence="1 2">
    <name type="scientific">Bordetella ansorpii</name>
    <dbReference type="NCBI Taxonomy" id="288768"/>
    <lineage>
        <taxon>Bacteria</taxon>
        <taxon>Pseudomonadati</taxon>
        <taxon>Pseudomonadota</taxon>
        <taxon>Betaproteobacteria</taxon>
        <taxon>Burkholderiales</taxon>
        <taxon>Alcaligenaceae</taxon>
        <taxon>Bordetella</taxon>
    </lineage>
</organism>
<name>A0A157Q018_9BORD</name>
<dbReference type="EMBL" id="FKBS01000017">
    <property type="protein sequence ID" value="SAI39245.1"/>
    <property type="molecule type" value="Genomic_DNA"/>
</dbReference>
<dbReference type="OrthoDB" id="3078372at2"/>
<evidence type="ECO:0000313" key="1">
    <source>
        <dbReference type="EMBL" id="SAI39245.1"/>
    </source>
</evidence>
<dbReference type="RefSeq" id="WP_156523110.1">
    <property type="nucleotide sequence ID" value="NZ_FKBS01000017.1"/>
</dbReference>
<evidence type="ECO:0008006" key="3">
    <source>
        <dbReference type="Google" id="ProtNLM"/>
    </source>
</evidence>
<accession>A0A157Q018</accession>